<evidence type="ECO:0000313" key="2">
    <source>
        <dbReference type="Proteomes" id="UP001055167"/>
    </source>
</evidence>
<proteinExistence type="predicted"/>
<gene>
    <name evidence="1" type="ORF">OPKNFCMD_1311</name>
</gene>
<reference evidence="1" key="1">
    <citation type="journal article" date="2021" name="Front. Microbiol.">
        <title>Comprehensive Comparative Genomics and Phenotyping of Methylobacterium Species.</title>
        <authorList>
            <person name="Alessa O."/>
            <person name="Ogura Y."/>
            <person name="Fujitani Y."/>
            <person name="Takami H."/>
            <person name="Hayashi T."/>
            <person name="Sahin N."/>
            <person name="Tani A."/>
        </authorList>
    </citation>
    <scope>NUCLEOTIDE SEQUENCE</scope>
    <source>
        <strain evidence="1">KCTC 52305</strain>
    </source>
</reference>
<name>A0ABQ4QTF3_9HYPH</name>
<reference evidence="1" key="2">
    <citation type="submission" date="2021-08" db="EMBL/GenBank/DDBJ databases">
        <authorList>
            <person name="Tani A."/>
            <person name="Ola A."/>
            <person name="Ogura Y."/>
            <person name="Katsura K."/>
            <person name="Hayashi T."/>
        </authorList>
    </citation>
    <scope>NUCLEOTIDE SEQUENCE</scope>
    <source>
        <strain evidence="1">KCTC 52305</strain>
    </source>
</reference>
<sequence length="80" mass="8722">MAAGEADLYRSIMSDSIPHPYTIEVSPLPKPAGHYQWAVRRSGRLVERSDRPHPTQAKAEASAIAAVERDMHSVAGGGRR</sequence>
<evidence type="ECO:0000313" key="1">
    <source>
        <dbReference type="EMBL" id="GJD48588.1"/>
    </source>
</evidence>
<organism evidence="1 2">
    <name type="scientific">Methylobacterium crusticola</name>
    <dbReference type="NCBI Taxonomy" id="1697972"/>
    <lineage>
        <taxon>Bacteria</taxon>
        <taxon>Pseudomonadati</taxon>
        <taxon>Pseudomonadota</taxon>
        <taxon>Alphaproteobacteria</taxon>
        <taxon>Hyphomicrobiales</taxon>
        <taxon>Methylobacteriaceae</taxon>
        <taxon>Methylobacterium</taxon>
    </lineage>
</organism>
<dbReference type="Proteomes" id="UP001055167">
    <property type="component" value="Unassembled WGS sequence"/>
</dbReference>
<evidence type="ECO:0008006" key="3">
    <source>
        <dbReference type="Google" id="ProtNLM"/>
    </source>
</evidence>
<dbReference type="EMBL" id="BPQH01000003">
    <property type="protein sequence ID" value="GJD48588.1"/>
    <property type="molecule type" value="Genomic_DNA"/>
</dbReference>
<comment type="caution">
    <text evidence="1">The sequence shown here is derived from an EMBL/GenBank/DDBJ whole genome shotgun (WGS) entry which is preliminary data.</text>
</comment>
<accession>A0ABQ4QTF3</accession>
<keyword evidence="2" id="KW-1185">Reference proteome</keyword>
<protein>
    <recommendedName>
        <fullName evidence="3">DUF1508 domain-containing protein</fullName>
    </recommendedName>
</protein>